<proteinExistence type="predicted"/>
<evidence type="ECO:0000313" key="8">
    <source>
        <dbReference type="EMBL" id="ABE33510.1"/>
    </source>
</evidence>
<feature type="transmembrane region" description="Helical" evidence="7">
    <location>
        <begin position="168"/>
        <end position="188"/>
    </location>
</feature>
<dbReference type="InterPro" id="IPR017039">
    <property type="entry name" value="Virul_fac_BrkB"/>
</dbReference>
<feature type="transmembrane region" description="Helical" evidence="7">
    <location>
        <begin position="123"/>
        <end position="147"/>
    </location>
</feature>
<dbReference type="PIRSF" id="PIRSF035875">
    <property type="entry name" value="RNase_BN"/>
    <property type="match status" value="1"/>
</dbReference>
<name>Q13QX9_PARXL</name>
<protein>
    <submittedName>
        <fullName evidence="8">Ribonuclease BN</fullName>
    </submittedName>
</protein>
<dbReference type="STRING" id="266265.Bxe_B2481"/>
<dbReference type="Proteomes" id="UP000001817">
    <property type="component" value="Chromosome 2"/>
</dbReference>
<reference evidence="8 9" key="1">
    <citation type="journal article" date="2006" name="Proc. Natl. Acad. Sci. U.S.A.">
        <title>Burkholderia xenovorans LB400 harbors a multi-replicon, 9.73-Mbp genome shaped for versatility.</title>
        <authorList>
            <person name="Chain P.S."/>
            <person name="Denef V.J."/>
            <person name="Konstantinidis K.T."/>
            <person name="Vergez L.M."/>
            <person name="Agullo L."/>
            <person name="Reyes V.L."/>
            <person name="Hauser L."/>
            <person name="Cordova M."/>
            <person name="Gomez L."/>
            <person name="Gonzalez M."/>
            <person name="Land M."/>
            <person name="Lao V."/>
            <person name="Larimer F."/>
            <person name="LiPuma J.J."/>
            <person name="Mahenthiralingam E."/>
            <person name="Malfatti S.A."/>
            <person name="Marx C.J."/>
            <person name="Parnell J.J."/>
            <person name="Ramette A."/>
            <person name="Richardson P."/>
            <person name="Seeger M."/>
            <person name="Smith D."/>
            <person name="Spilker T."/>
            <person name="Sul W.J."/>
            <person name="Tsoi T.V."/>
            <person name="Ulrich L.E."/>
            <person name="Zhulin I.B."/>
            <person name="Tiedje J.M."/>
        </authorList>
    </citation>
    <scope>NUCLEOTIDE SEQUENCE [LARGE SCALE GENOMIC DNA]</scope>
    <source>
        <strain evidence="8 9">LB400</strain>
    </source>
</reference>
<feature type="transmembrane region" description="Helical" evidence="7">
    <location>
        <begin position="273"/>
        <end position="298"/>
    </location>
</feature>
<evidence type="ECO:0000256" key="4">
    <source>
        <dbReference type="ARBA" id="ARBA00022989"/>
    </source>
</evidence>
<gene>
    <name evidence="8" type="ORF">Bxe_B2481</name>
</gene>
<dbReference type="AlphaFoldDB" id="Q13QX9"/>
<dbReference type="GO" id="GO:0005886">
    <property type="term" value="C:plasma membrane"/>
    <property type="evidence" value="ECO:0007669"/>
    <property type="project" value="UniProtKB-SubCell"/>
</dbReference>
<dbReference type="KEGG" id="bxe:Bxe_B2481"/>
<comment type="subcellular location">
    <subcellularLocation>
        <location evidence="1">Cell membrane</location>
        <topology evidence="1">Multi-pass membrane protein</topology>
    </subcellularLocation>
</comment>
<evidence type="ECO:0000256" key="7">
    <source>
        <dbReference type="SAM" id="Phobius"/>
    </source>
</evidence>
<evidence type="ECO:0000313" key="9">
    <source>
        <dbReference type="Proteomes" id="UP000001817"/>
    </source>
</evidence>
<feature type="transmembrane region" description="Helical" evidence="7">
    <location>
        <begin position="208"/>
        <end position="230"/>
    </location>
</feature>
<evidence type="ECO:0000256" key="1">
    <source>
        <dbReference type="ARBA" id="ARBA00004651"/>
    </source>
</evidence>
<evidence type="ECO:0000256" key="6">
    <source>
        <dbReference type="SAM" id="MobiDB-lite"/>
    </source>
</evidence>
<evidence type="ECO:0000256" key="5">
    <source>
        <dbReference type="ARBA" id="ARBA00023136"/>
    </source>
</evidence>
<dbReference type="eggNOG" id="COG1295">
    <property type="taxonomic scope" value="Bacteria"/>
</dbReference>
<organism evidence="8 9">
    <name type="scientific">Paraburkholderia xenovorans (strain LB400)</name>
    <dbReference type="NCBI Taxonomy" id="266265"/>
    <lineage>
        <taxon>Bacteria</taxon>
        <taxon>Pseudomonadati</taxon>
        <taxon>Pseudomonadota</taxon>
        <taxon>Betaproteobacteria</taxon>
        <taxon>Burkholderiales</taxon>
        <taxon>Burkholderiaceae</taxon>
        <taxon>Paraburkholderia</taxon>
    </lineage>
</organism>
<dbReference type="NCBIfam" id="TIGR00765">
    <property type="entry name" value="yihY_not_rbn"/>
    <property type="match status" value="1"/>
</dbReference>
<evidence type="ECO:0000256" key="2">
    <source>
        <dbReference type="ARBA" id="ARBA00022475"/>
    </source>
</evidence>
<keyword evidence="3 7" id="KW-0812">Transmembrane</keyword>
<feature type="region of interest" description="Disordered" evidence="6">
    <location>
        <begin position="1"/>
        <end position="28"/>
    </location>
</feature>
<dbReference type="EMBL" id="CP000271">
    <property type="protein sequence ID" value="ABE33510.1"/>
    <property type="molecule type" value="Genomic_DNA"/>
</dbReference>
<dbReference type="PANTHER" id="PTHR30213">
    <property type="entry name" value="INNER MEMBRANE PROTEIN YHJD"/>
    <property type="match status" value="1"/>
</dbReference>
<keyword evidence="9" id="KW-1185">Reference proteome</keyword>
<feature type="transmembrane region" description="Helical" evidence="7">
    <location>
        <begin position="62"/>
        <end position="83"/>
    </location>
</feature>
<evidence type="ECO:0000256" key="3">
    <source>
        <dbReference type="ARBA" id="ARBA00022692"/>
    </source>
</evidence>
<keyword evidence="2" id="KW-1003">Cell membrane</keyword>
<accession>Q13QX9</accession>
<feature type="transmembrane region" description="Helical" evidence="7">
    <location>
        <begin position="242"/>
        <end position="261"/>
    </location>
</feature>
<dbReference type="Pfam" id="PF03631">
    <property type="entry name" value="Virul_fac_BrkB"/>
    <property type="match status" value="1"/>
</dbReference>
<keyword evidence="5 7" id="KW-0472">Membrane</keyword>
<keyword evidence="4 7" id="KW-1133">Transmembrane helix</keyword>
<sequence length="324" mass="34102">MQRTRRRLPHAVQMSRRTKVSRSIRPEAPARRRSGSIFHIAVEAVSRFASDRCTTLAASISFYAAFSLAPTLLIVLTVTGWFFGEAAARGKLFAQVHDILGNDAAGAMQAVVESAHRASGGGLAALLSIVLLVIGASATFSSLNTALDVVFAAKPKAGLAGLALLVRARLISFGLVLGVGFLLVVSLVLDTAITFVGQRLFGESPLVIAAQIAQTVFGIVVLSAAFTAMLRWLPDTHVPFRHAMTGAIVSAVLFSVGRRLFGLYLAHAGTANSFGAAGSLAVLMLWLYFSAAVFLLGAEVASAMDGERQTPDGKKPVTVGQPRN</sequence>
<dbReference type="PANTHER" id="PTHR30213:SF1">
    <property type="entry name" value="INNER MEMBRANE PROTEIN YHJD"/>
    <property type="match status" value="1"/>
</dbReference>